<reference evidence="5 6" key="1">
    <citation type="submission" date="2015-07" db="EMBL/GenBank/DDBJ databases">
        <title>A draft genome sequence of Mycobacterium wolinskyi.</title>
        <authorList>
            <person name="de Man T.J."/>
            <person name="Perry K.A."/>
            <person name="Coulliette A.D."/>
            <person name="Jensen B."/>
            <person name="Toney N.C."/>
            <person name="Limbago B.M."/>
            <person name="Noble-Wang J."/>
        </authorList>
    </citation>
    <scope>NUCLEOTIDE SEQUENCE [LARGE SCALE GENOMIC DNA]</scope>
    <source>
        <strain evidence="5 6">CDC_01</strain>
    </source>
</reference>
<evidence type="ECO:0000256" key="2">
    <source>
        <dbReference type="ARBA" id="ARBA00022679"/>
    </source>
</evidence>
<dbReference type="SUPFAM" id="SSF53756">
    <property type="entry name" value="UDP-Glycosyltransferase/glycogen phosphorylase"/>
    <property type="match status" value="1"/>
</dbReference>
<dbReference type="PANTHER" id="PTHR12526:SF572">
    <property type="entry name" value="BLL5144 PROTEIN"/>
    <property type="match status" value="1"/>
</dbReference>
<dbReference type="AlphaFoldDB" id="A0A132PEM5"/>
<dbReference type="PANTHER" id="PTHR12526">
    <property type="entry name" value="GLYCOSYLTRANSFERASE"/>
    <property type="match status" value="1"/>
</dbReference>
<dbReference type="Proteomes" id="UP000070612">
    <property type="component" value="Unassembled WGS sequence"/>
</dbReference>
<dbReference type="GO" id="GO:0016757">
    <property type="term" value="F:glycosyltransferase activity"/>
    <property type="evidence" value="ECO:0007669"/>
    <property type="project" value="UniProtKB-KW"/>
</dbReference>
<proteinExistence type="predicted"/>
<dbReference type="EMBL" id="LGTW01000024">
    <property type="protein sequence ID" value="KWX20771.1"/>
    <property type="molecule type" value="Genomic_DNA"/>
</dbReference>
<gene>
    <name evidence="5" type="ORF">AFM11_28410</name>
</gene>
<comment type="caution">
    <text evidence="5">The sequence shown here is derived from an EMBL/GenBank/DDBJ whole genome shotgun (WGS) entry which is preliminary data.</text>
</comment>
<dbReference type="Pfam" id="PF00534">
    <property type="entry name" value="Glycos_transf_1"/>
    <property type="match status" value="1"/>
</dbReference>
<feature type="domain" description="Glycosyl transferase family 1" evidence="3">
    <location>
        <begin position="192"/>
        <end position="363"/>
    </location>
</feature>
<evidence type="ECO:0000256" key="1">
    <source>
        <dbReference type="ARBA" id="ARBA00022676"/>
    </source>
</evidence>
<sequence length="392" mass="41292">MNAPSIFHLQTDRAAQRGSSDSLTVGLLSTYPPTTCGLATFSAALTGALAAHGTDVRILRIADGSPAASGFVAGELINGSAASVARCSDLLNESDIAIVQHEYGIYGGADGSEVIDIIGGLDIPCLVVVHTVLKAPTPHQRSVLERIAELADRIVVMSESANRQLCLGFDIDRRKVITIPHGATIPNHAPVKRGGRPTLLTWGLLGPGKGIERVIDAMGTLHRLNGRPRYVVAGLTHPKVLAADGEAYREACIERARRIGLANSVAFDPGYRDVSSLSALARSAAVVVLPYDSTEQVTSGVLVDAVANGRPVVATAFPHAVELLSSGAGIVVDHDDPDALTRALRRVLTQPRLAGAMAAEARRLSPAMAWSVVADAYQTAAHRILSERMKRI</sequence>
<evidence type="ECO:0000259" key="4">
    <source>
        <dbReference type="Pfam" id="PF13439"/>
    </source>
</evidence>
<dbReference type="Pfam" id="PF13439">
    <property type="entry name" value="Glyco_transf_4"/>
    <property type="match status" value="1"/>
</dbReference>
<dbReference type="Gene3D" id="3.40.50.2000">
    <property type="entry name" value="Glycogen Phosphorylase B"/>
    <property type="match status" value="2"/>
</dbReference>
<keyword evidence="2 5" id="KW-0808">Transferase</keyword>
<accession>A0A132PEM5</accession>
<name>A0A132PEM5_9MYCO</name>
<dbReference type="RefSeq" id="WP_067856105.1">
    <property type="nucleotide sequence ID" value="NZ_LGTW01000024.1"/>
</dbReference>
<dbReference type="InterPro" id="IPR028098">
    <property type="entry name" value="Glyco_trans_4-like_N"/>
</dbReference>
<protein>
    <submittedName>
        <fullName evidence="5">Glycosyl transferase family 1</fullName>
    </submittedName>
</protein>
<evidence type="ECO:0000259" key="3">
    <source>
        <dbReference type="Pfam" id="PF00534"/>
    </source>
</evidence>
<feature type="domain" description="Glycosyltransferase subfamily 4-like N-terminal" evidence="4">
    <location>
        <begin position="37"/>
        <end position="182"/>
    </location>
</feature>
<evidence type="ECO:0000313" key="6">
    <source>
        <dbReference type="Proteomes" id="UP000070612"/>
    </source>
</evidence>
<keyword evidence="1" id="KW-0328">Glycosyltransferase</keyword>
<dbReference type="InterPro" id="IPR001296">
    <property type="entry name" value="Glyco_trans_1"/>
</dbReference>
<evidence type="ECO:0000313" key="5">
    <source>
        <dbReference type="EMBL" id="KWX20771.1"/>
    </source>
</evidence>
<keyword evidence="6" id="KW-1185">Reference proteome</keyword>
<dbReference type="PATRIC" id="fig|59750.3.peg.3560"/>
<organism evidence="5 6">
    <name type="scientific">Mycolicibacterium wolinskyi</name>
    <dbReference type="NCBI Taxonomy" id="59750"/>
    <lineage>
        <taxon>Bacteria</taxon>
        <taxon>Bacillati</taxon>
        <taxon>Actinomycetota</taxon>
        <taxon>Actinomycetes</taxon>
        <taxon>Mycobacteriales</taxon>
        <taxon>Mycobacteriaceae</taxon>
        <taxon>Mycolicibacterium</taxon>
    </lineage>
</organism>